<dbReference type="InterPro" id="IPR004358">
    <property type="entry name" value="Sig_transdc_His_kin-like_C"/>
</dbReference>
<evidence type="ECO:0000313" key="10">
    <source>
        <dbReference type="Proteomes" id="UP001299546"/>
    </source>
</evidence>
<dbReference type="PANTHER" id="PTHR45453">
    <property type="entry name" value="PHOSPHATE REGULON SENSOR PROTEIN PHOR"/>
    <property type="match status" value="1"/>
</dbReference>
<keyword evidence="7" id="KW-0902">Two-component regulatory system</keyword>
<sequence length="106" mass="11561">MIENAIKYNVPGGEVTVRQKQTAHLVNIEVEDSGVGIEKEALEHIFEPFYRADPSRSQKIPGSGLGLAVVKMIVDKYEGKVVVESEAGKGSIFRIYLTASEPAELS</sequence>
<dbReference type="SUPFAM" id="SSF55874">
    <property type="entry name" value="ATPase domain of HSP90 chaperone/DNA topoisomerase II/histidine kinase"/>
    <property type="match status" value="1"/>
</dbReference>
<dbReference type="Pfam" id="PF02518">
    <property type="entry name" value="HATPase_c"/>
    <property type="match status" value="1"/>
</dbReference>
<evidence type="ECO:0000256" key="4">
    <source>
        <dbReference type="ARBA" id="ARBA00022553"/>
    </source>
</evidence>
<dbReference type="EMBL" id="JAJCIS010000001">
    <property type="protein sequence ID" value="MCB7385768.1"/>
    <property type="molecule type" value="Genomic_DNA"/>
</dbReference>
<dbReference type="PROSITE" id="PS50109">
    <property type="entry name" value="HIS_KIN"/>
    <property type="match status" value="1"/>
</dbReference>
<dbReference type="InterPro" id="IPR050351">
    <property type="entry name" value="BphY/WalK/GraS-like"/>
</dbReference>
<accession>A0ABS8DBH7</accession>
<keyword evidence="5" id="KW-0808">Transferase</keyword>
<dbReference type="GO" id="GO:0016301">
    <property type="term" value="F:kinase activity"/>
    <property type="evidence" value="ECO:0007669"/>
    <property type="project" value="UniProtKB-KW"/>
</dbReference>
<dbReference type="EC" id="2.7.13.3" evidence="3"/>
<proteinExistence type="predicted"/>
<dbReference type="PANTHER" id="PTHR45453:SF1">
    <property type="entry name" value="PHOSPHATE REGULON SENSOR PROTEIN PHOR"/>
    <property type="match status" value="1"/>
</dbReference>
<comment type="subcellular location">
    <subcellularLocation>
        <location evidence="2">Membrane</location>
    </subcellularLocation>
</comment>
<dbReference type="SMART" id="SM00387">
    <property type="entry name" value="HATPase_c"/>
    <property type="match status" value="1"/>
</dbReference>
<evidence type="ECO:0000256" key="2">
    <source>
        <dbReference type="ARBA" id="ARBA00004370"/>
    </source>
</evidence>
<comment type="caution">
    <text evidence="9">The sequence shown here is derived from an EMBL/GenBank/DDBJ whole genome shotgun (WGS) entry which is preliminary data.</text>
</comment>
<gene>
    <name evidence="9" type="ORF">LIZ65_00565</name>
</gene>
<dbReference type="InterPro" id="IPR036890">
    <property type="entry name" value="HATPase_C_sf"/>
</dbReference>
<keyword evidence="6 9" id="KW-0418">Kinase</keyword>
<evidence type="ECO:0000256" key="1">
    <source>
        <dbReference type="ARBA" id="ARBA00000085"/>
    </source>
</evidence>
<protein>
    <recommendedName>
        <fullName evidence="3">histidine kinase</fullName>
        <ecNumber evidence="3">2.7.13.3</ecNumber>
    </recommendedName>
</protein>
<comment type="catalytic activity">
    <reaction evidence="1">
        <text>ATP + protein L-histidine = ADP + protein N-phospho-L-histidine.</text>
        <dbReference type="EC" id="2.7.13.3"/>
    </reaction>
</comment>
<evidence type="ECO:0000256" key="6">
    <source>
        <dbReference type="ARBA" id="ARBA00022777"/>
    </source>
</evidence>
<dbReference type="CDD" id="cd00075">
    <property type="entry name" value="HATPase"/>
    <property type="match status" value="1"/>
</dbReference>
<name>A0ABS8DBH7_9FIRM</name>
<evidence type="ECO:0000256" key="3">
    <source>
        <dbReference type="ARBA" id="ARBA00012438"/>
    </source>
</evidence>
<evidence type="ECO:0000256" key="5">
    <source>
        <dbReference type="ARBA" id="ARBA00022679"/>
    </source>
</evidence>
<reference evidence="9 10" key="1">
    <citation type="submission" date="2021-10" db="EMBL/GenBank/DDBJ databases">
        <title>Collection of gut derived symbiotic bacterial strains cultured from healthy donors.</title>
        <authorList>
            <person name="Lin H."/>
            <person name="Littmann E."/>
            <person name="Kohout C."/>
            <person name="Pamer E.G."/>
        </authorList>
    </citation>
    <scope>NUCLEOTIDE SEQUENCE [LARGE SCALE GENOMIC DNA]</scope>
    <source>
        <strain evidence="9 10">DFI.1.165</strain>
    </source>
</reference>
<dbReference type="Gene3D" id="3.30.565.10">
    <property type="entry name" value="Histidine kinase-like ATPase, C-terminal domain"/>
    <property type="match status" value="1"/>
</dbReference>
<evidence type="ECO:0000313" key="9">
    <source>
        <dbReference type="EMBL" id="MCB7385768.1"/>
    </source>
</evidence>
<organism evidence="9 10">
    <name type="scientific">Bariatricus massiliensis</name>
    <dbReference type="NCBI Taxonomy" id="1745713"/>
    <lineage>
        <taxon>Bacteria</taxon>
        <taxon>Bacillati</taxon>
        <taxon>Bacillota</taxon>
        <taxon>Clostridia</taxon>
        <taxon>Lachnospirales</taxon>
        <taxon>Lachnospiraceae</taxon>
        <taxon>Bariatricus</taxon>
    </lineage>
</organism>
<keyword evidence="4" id="KW-0597">Phosphoprotein</keyword>
<dbReference type="InterPro" id="IPR003594">
    <property type="entry name" value="HATPase_dom"/>
</dbReference>
<dbReference type="PRINTS" id="PR00344">
    <property type="entry name" value="BCTRLSENSOR"/>
</dbReference>
<dbReference type="Proteomes" id="UP001299546">
    <property type="component" value="Unassembled WGS sequence"/>
</dbReference>
<evidence type="ECO:0000259" key="8">
    <source>
        <dbReference type="PROSITE" id="PS50109"/>
    </source>
</evidence>
<keyword evidence="10" id="KW-1185">Reference proteome</keyword>
<dbReference type="InterPro" id="IPR005467">
    <property type="entry name" value="His_kinase_dom"/>
</dbReference>
<feature type="domain" description="Histidine kinase" evidence="8">
    <location>
        <begin position="1"/>
        <end position="101"/>
    </location>
</feature>
<evidence type="ECO:0000256" key="7">
    <source>
        <dbReference type="ARBA" id="ARBA00023012"/>
    </source>
</evidence>